<evidence type="ECO:0000313" key="2">
    <source>
        <dbReference type="Proteomes" id="UP000008311"/>
    </source>
</evidence>
<keyword evidence="2" id="KW-1185">Reference proteome</keyword>
<evidence type="ECO:0000313" key="1">
    <source>
        <dbReference type="EMBL" id="EEF35989.1"/>
    </source>
</evidence>
<gene>
    <name evidence="1" type="ORF">RCOM_1029390</name>
</gene>
<sequence length="94" mass="10469">MFKLNTDVAFDEDTGDIGIGAIIRDDRGECAVACSMLGLGCPSAEAISRRCNGVAHALAREGRFLFLFFFFIRLEDEGSNWFRDLVLADHHNQD</sequence>
<organism evidence="1 2">
    <name type="scientific">Ricinus communis</name>
    <name type="common">Castor bean</name>
    <dbReference type="NCBI Taxonomy" id="3988"/>
    <lineage>
        <taxon>Eukaryota</taxon>
        <taxon>Viridiplantae</taxon>
        <taxon>Streptophyta</taxon>
        <taxon>Embryophyta</taxon>
        <taxon>Tracheophyta</taxon>
        <taxon>Spermatophyta</taxon>
        <taxon>Magnoliopsida</taxon>
        <taxon>eudicotyledons</taxon>
        <taxon>Gunneridae</taxon>
        <taxon>Pentapetalae</taxon>
        <taxon>rosids</taxon>
        <taxon>fabids</taxon>
        <taxon>Malpighiales</taxon>
        <taxon>Euphorbiaceae</taxon>
        <taxon>Acalyphoideae</taxon>
        <taxon>Acalypheae</taxon>
        <taxon>Ricinus</taxon>
    </lineage>
</organism>
<reference evidence="2" key="1">
    <citation type="journal article" date="2010" name="Nat. Biotechnol.">
        <title>Draft genome sequence of the oilseed species Ricinus communis.</title>
        <authorList>
            <person name="Chan A.P."/>
            <person name="Crabtree J."/>
            <person name="Zhao Q."/>
            <person name="Lorenzi H."/>
            <person name="Orvis J."/>
            <person name="Puiu D."/>
            <person name="Melake-Berhan A."/>
            <person name="Jones K.M."/>
            <person name="Redman J."/>
            <person name="Chen G."/>
            <person name="Cahoon E.B."/>
            <person name="Gedil M."/>
            <person name="Stanke M."/>
            <person name="Haas B.J."/>
            <person name="Wortman J.R."/>
            <person name="Fraser-Liggett C.M."/>
            <person name="Ravel J."/>
            <person name="Rabinowicz P.D."/>
        </authorList>
    </citation>
    <scope>NUCLEOTIDE SEQUENCE [LARGE SCALE GENOMIC DNA]</scope>
    <source>
        <strain evidence="2">cv. Hale</strain>
    </source>
</reference>
<accession>B9SK94</accession>
<dbReference type="InParanoid" id="B9SK94"/>
<protein>
    <submittedName>
        <fullName evidence="1">Uncharacterized protein</fullName>
    </submittedName>
</protein>
<dbReference type="EMBL" id="EQ974000">
    <property type="protein sequence ID" value="EEF35989.1"/>
    <property type="molecule type" value="Genomic_DNA"/>
</dbReference>
<dbReference type="AlphaFoldDB" id="B9SK94"/>
<name>B9SK94_RICCO</name>
<dbReference type="Proteomes" id="UP000008311">
    <property type="component" value="Unassembled WGS sequence"/>
</dbReference>
<proteinExistence type="predicted"/>